<evidence type="ECO:0000256" key="4">
    <source>
        <dbReference type="ARBA" id="ARBA00022840"/>
    </source>
</evidence>
<feature type="domain" description="DNA2/NAM7 helicase helicase" evidence="5">
    <location>
        <begin position="206"/>
        <end position="335"/>
    </location>
</feature>
<keyword evidence="3" id="KW-0347">Helicase</keyword>
<dbReference type="FunFam" id="3.40.50.300:FF:000326">
    <property type="entry name" value="P-loop containing nucleoside triphosphate hydrolase"/>
    <property type="match status" value="1"/>
</dbReference>
<dbReference type="InterPro" id="IPR045055">
    <property type="entry name" value="DNA2/NAM7-like"/>
</dbReference>
<dbReference type="Pfam" id="PF13087">
    <property type="entry name" value="AAA_12"/>
    <property type="match status" value="1"/>
</dbReference>
<gene>
    <name evidence="7" type="ORF">CTAYLR_005568</name>
</gene>
<dbReference type="GO" id="GO:0016787">
    <property type="term" value="F:hydrolase activity"/>
    <property type="evidence" value="ECO:0007669"/>
    <property type="project" value="UniProtKB-KW"/>
</dbReference>
<feature type="domain" description="DNA2/NAM7 helicase helicase" evidence="5">
    <location>
        <begin position="347"/>
        <end position="443"/>
    </location>
</feature>
<evidence type="ECO:0000259" key="6">
    <source>
        <dbReference type="Pfam" id="PF13087"/>
    </source>
</evidence>
<evidence type="ECO:0000259" key="5">
    <source>
        <dbReference type="Pfam" id="PF13086"/>
    </source>
</evidence>
<dbReference type="InterPro" id="IPR047187">
    <property type="entry name" value="SF1_C_Upf1"/>
</dbReference>
<proteinExistence type="predicted"/>
<accession>A0AAD7U521</accession>
<dbReference type="CDD" id="cd18808">
    <property type="entry name" value="SF1_C_Upf1"/>
    <property type="match status" value="1"/>
</dbReference>
<dbReference type="Gene3D" id="3.40.50.300">
    <property type="entry name" value="P-loop containing nucleotide triphosphate hydrolases"/>
    <property type="match status" value="2"/>
</dbReference>
<comment type="caution">
    <text evidence="7">The sequence shown here is derived from an EMBL/GenBank/DDBJ whole genome shotgun (WGS) entry which is preliminary data.</text>
</comment>
<keyword evidence="2" id="KW-0378">Hydrolase</keyword>
<dbReference type="GO" id="GO:0005694">
    <property type="term" value="C:chromosome"/>
    <property type="evidence" value="ECO:0007669"/>
    <property type="project" value="UniProtKB-ARBA"/>
</dbReference>
<protein>
    <submittedName>
        <fullName evidence="7">Uncharacterized protein</fullName>
    </submittedName>
</protein>
<dbReference type="GO" id="GO:0005524">
    <property type="term" value="F:ATP binding"/>
    <property type="evidence" value="ECO:0007669"/>
    <property type="project" value="UniProtKB-KW"/>
</dbReference>
<organism evidence="7 8">
    <name type="scientific">Chrysophaeum taylorii</name>
    <dbReference type="NCBI Taxonomy" id="2483200"/>
    <lineage>
        <taxon>Eukaryota</taxon>
        <taxon>Sar</taxon>
        <taxon>Stramenopiles</taxon>
        <taxon>Ochrophyta</taxon>
        <taxon>Pelagophyceae</taxon>
        <taxon>Pelagomonadales</taxon>
        <taxon>Pelagomonadaceae</taxon>
        <taxon>Chrysophaeum</taxon>
    </lineage>
</organism>
<dbReference type="InterPro" id="IPR041677">
    <property type="entry name" value="DNA2/NAM7_AAA_11"/>
</dbReference>
<reference evidence="7" key="1">
    <citation type="submission" date="2023-01" db="EMBL/GenBank/DDBJ databases">
        <title>Metagenome sequencing of chrysophaentin producing Chrysophaeum taylorii.</title>
        <authorList>
            <person name="Davison J."/>
            <person name="Bewley C."/>
        </authorList>
    </citation>
    <scope>NUCLEOTIDE SEQUENCE</scope>
    <source>
        <strain evidence="7">NIES-1699</strain>
    </source>
</reference>
<dbReference type="InterPro" id="IPR027417">
    <property type="entry name" value="P-loop_NTPase"/>
</dbReference>
<dbReference type="InterPro" id="IPR041679">
    <property type="entry name" value="DNA2/NAM7-like_C"/>
</dbReference>
<dbReference type="SUPFAM" id="SSF52540">
    <property type="entry name" value="P-loop containing nucleoside triphosphate hydrolases"/>
    <property type="match status" value="1"/>
</dbReference>
<dbReference type="CDD" id="cd18042">
    <property type="entry name" value="DEXXQc_SETX"/>
    <property type="match status" value="1"/>
</dbReference>
<feature type="domain" description="DNA2/NAM7 helicase-like C-terminal" evidence="6">
    <location>
        <begin position="451"/>
        <end position="651"/>
    </location>
</feature>
<dbReference type="PANTHER" id="PTHR10887">
    <property type="entry name" value="DNA2/NAM7 HELICASE FAMILY"/>
    <property type="match status" value="1"/>
</dbReference>
<keyword evidence="4" id="KW-0067">ATP-binding</keyword>
<keyword evidence="8" id="KW-1185">Reference proteome</keyword>
<sequence length="729" mass="78414">MEEESALWPSYLEFVAALLSDMESPERGELAAVPLGRGWDSPAQALGVLGPALREEALAGLREDQRLRRGRGRAVVEAMGVATHESLVVVFLREVGKEDPLLSEGSVVRFVDKTYGIVASSRDALPTLFEGKGVFRVLALRGPEKGRTTIEIASDALTAIREYQALKSLPWCAPELVGPLLAPGAMDQVSEPPARSPLWDALRARFDASQVEAISEATRRRGPFALVQGPPGTGKTRTILGIIGVLLCDDGTKRGAVRVIAKGRSGPIFPRPLRRVLVAAPSNAAVDELVARLLEDGVVGRDGTRRRELRICRVGVPGGYRGEEENPRVCTVSLDSLAADVDFEARPIDKELARGSARIARRIAVLLACDVVCATLSGAGSSILVDAAEAARLVENNKPIFDAVVVDEAAQAVEPSALIPLKYGPRRVVLVGDPQQLSATLLSDATKRAGYAQSLFERLWRASHPYALLQTQYRMHRAVCGFVSRHFYTNRLVTADDLEDESLGLGDVDAAAFPENDLFASPLAFHDLRYARATPRDQSYSNPSEAAFVAHLVSSLRIDPSRVGVITPYRAQIDEIRASLLLLTTTAAAAAKGKGGGPEVATVDAFQGREKDVIILSCVRTDNRIGFLSDNHRLNVALSRCRRAVWVVGHASTLGTNPDWRAYVDEAHRRDALRRWPAPPPSLAGAFRPGLPTAGATAAAAAAGGGAKKRYLPPHVSKHAPDITLTLVR</sequence>
<evidence type="ECO:0000313" key="8">
    <source>
        <dbReference type="Proteomes" id="UP001230188"/>
    </source>
</evidence>
<dbReference type="PANTHER" id="PTHR10887:SF495">
    <property type="entry name" value="HELICASE SENATAXIN ISOFORM X1-RELATED"/>
    <property type="match status" value="1"/>
</dbReference>
<evidence type="ECO:0000256" key="3">
    <source>
        <dbReference type="ARBA" id="ARBA00022806"/>
    </source>
</evidence>
<evidence type="ECO:0000313" key="7">
    <source>
        <dbReference type="EMBL" id="KAJ8598075.1"/>
    </source>
</evidence>
<dbReference type="Pfam" id="PF13086">
    <property type="entry name" value="AAA_11"/>
    <property type="match status" value="2"/>
</dbReference>
<evidence type="ECO:0000256" key="1">
    <source>
        <dbReference type="ARBA" id="ARBA00022741"/>
    </source>
</evidence>
<dbReference type="Proteomes" id="UP001230188">
    <property type="component" value="Unassembled WGS sequence"/>
</dbReference>
<dbReference type="AlphaFoldDB" id="A0AAD7U521"/>
<dbReference type="GO" id="GO:0004386">
    <property type="term" value="F:helicase activity"/>
    <property type="evidence" value="ECO:0007669"/>
    <property type="project" value="UniProtKB-KW"/>
</dbReference>
<evidence type="ECO:0000256" key="2">
    <source>
        <dbReference type="ARBA" id="ARBA00022801"/>
    </source>
</evidence>
<keyword evidence="1" id="KW-0547">Nucleotide-binding</keyword>
<dbReference type="EMBL" id="JAQMWT010000695">
    <property type="protein sequence ID" value="KAJ8598075.1"/>
    <property type="molecule type" value="Genomic_DNA"/>
</dbReference>
<name>A0AAD7U521_9STRA</name>